<protein>
    <recommendedName>
        <fullName evidence="3">Cohesin domain-containing protein</fullName>
    </recommendedName>
</protein>
<evidence type="ECO:0000313" key="2">
    <source>
        <dbReference type="Proteomes" id="UP000034894"/>
    </source>
</evidence>
<evidence type="ECO:0000313" key="1">
    <source>
        <dbReference type="EMBL" id="KKS98582.1"/>
    </source>
</evidence>
<reference evidence="1 2" key="1">
    <citation type="journal article" date="2015" name="Nature">
        <title>rRNA introns, odd ribosomes, and small enigmatic genomes across a large radiation of phyla.</title>
        <authorList>
            <person name="Brown C.T."/>
            <person name="Hug L.A."/>
            <person name="Thomas B.C."/>
            <person name="Sharon I."/>
            <person name="Castelle C.J."/>
            <person name="Singh A."/>
            <person name="Wilkins M.J."/>
            <person name="Williams K.H."/>
            <person name="Banfield J.F."/>
        </authorList>
    </citation>
    <scope>NUCLEOTIDE SEQUENCE [LARGE SCALE GENOMIC DNA]</scope>
</reference>
<dbReference type="Proteomes" id="UP000034894">
    <property type="component" value="Unassembled WGS sequence"/>
</dbReference>
<name>A0A0G1DLY1_9BACT</name>
<dbReference type="AlphaFoldDB" id="A0A0G1DLY1"/>
<dbReference type="STRING" id="1618443.UV73_C0001G0103"/>
<accession>A0A0G1DLY1</accession>
<evidence type="ECO:0008006" key="3">
    <source>
        <dbReference type="Google" id="ProtNLM"/>
    </source>
</evidence>
<proteinExistence type="predicted"/>
<gene>
    <name evidence="1" type="ORF">UV73_C0001G0103</name>
</gene>
<dbReference type="EMBL" id="LCFP01000001">
    <property type="protein sequence ID" value="KKS98582.1"/>
    <property type="molecule type" value="Genomic_DNA"/>
</dbReference>
<organism evidence="1 2">
    <name type="scientific">Candidatus Gottesmanbacteria bacterium GW2011_GWA2_43_14</name>
    <dbReference type="NCBI Taxonomy" id="1618443"/>
    <lineage>
        <taxon>Bacteria</taxon>
        <taxon>Candidatus Gottesmaniibacteriota</taxon>
    </lineage>
</organism>
<sequence>MKRAFIVAIVLILVLGGGIMLLRKNSQPQAQTELIPTPTAILPTVTDDVKVEVIPLNGNRSITLKISGIPAGTSVIEYELTYVTGNDLPRGVLGEIKLDEGEEEVTRDDIVLGTCSSGKCVYDTGVEKIDLSLKFTGTGGISVFQKSYNL</sequence>
<comment type="caution">
    <text evidence="1">The sequence shown here is derived from an EMBL/GenBank/DDBJ whole genome shotgun (WGS) entry which is preliminary data.</text>
</comment>